<keyword evidence="2" id="KW-1185">Reference proteome</keyword>
<reference evidence="1 2" key="1">
    <citation type="journal article" date="2017" name="Front. Genet.">
        <title>Draft sequencing of the heterozygous diploid genome of Satsuma (Citrus unshiu Marc.) using a hybrid assembly approach.</title>
        <authorList>
            <person name="Shimizu T."/>
            <person name="Tanizawa Y."/>
            <person name="Mochizuki T."/>
            <person name="Nagasaki H."/>
            <person name="Yoshioka T."/>
            <person name="Toyoda A."/>
            <person name="Fujiyama A."/>
            <person name="Kaminuma E."/>
            <person name="Nakamura Y."/>
        </authorList>
    </citation>
    <scope>NUCLEOTIDE SEQUENCE [LARGE SCALE GENOMIC DNA]</scope>
    <source>
        <strain evidence="2">cv. Miyagawa wase</strain>
    </source>
</reference>
<dbReference type="Proteomes" id="UP000236630">
    <property type="component" value="Unassembled WGS sequence"/>
</dbReference>
<gene>
    <name evidence="1" type="ORF">CUMW_270640</name>
</gene>
<sequence>MVGMLSGFTSPRRIFLLKSGFVESLTLNKMVLYWGLFDPVIGPNVLNSADSTDAATPTRLILKSMFLDNPMTIKLKRDRRLML</sequence>
<protein>
    <submittedName>
        <fullName evidence="1">Uncharacterized protein</fullName>
    </submittedName>
</protein>
<evidence type="ECO:0000313" key="2">
    <source>
        <dbReference type="Proteomes" id="UP000236630"/>
    </source>
</evidence>
<proteinExistence type="predicted"/>
<accession>A0A2H5QXC1</accession>
<dbReference type="AlphaFoldDB" id="A0A2H5QXC1"/>
<organism evidence="1 2">
    <name type="scientific">Citrus unshiu</name>
    <name type="common">Satsuma mandarin</name>
    <name type="synonym">Citrus nobilis var. unshiu</name>
    <dbReference type="NCBI Taxonomy" id="55188"/>
    <lineage>
        <taxon>Eukaryota</taxon>
        <taxon>Viridiplantae</taxon>
        <taxon>Streptophyta</taxon>
        <taxon>Embryophyta</taxon>
        <taxon>Tracheophyta</taxon>
        <taxon>Spermatophyta</taxon>
        <taxon>Magnoliopsida</taxon>
        <taxon>eudicotyledons</taxon>
        <taxon>Gunneridae</taxon>
        <taxon>Pentapetalae</taxon>
        <taxon>rosids</taxon>
        <taxon>malvids</taxon>
        <taxon>Sapindales</taxon>
        <taxon>Rutaceae</taxon>
        <taxon>Aurantioideae</taxon>
        <taxon>Citrus</taxon>
    </lineage>
</organism>
<name>A0A2H5QXC1_CITUN</name>
<dbReference type="EMBL" id="BDQV01001162">
    <property type="protein sequence ID" value="GAY69276.1"/>
    <property type="molecule type" value="Genomic_DNA"/>
</dbReference>
<evidence type="ECO:0000313" key="1">
    <source>
        <dbReference type="EMBL" id="GAY69276.1"/>
    </source>
</evidence>
<comment type="caution">
    <text evidence="1">The sequence shown here is derived from an EMBL/GenBank/DDBJ whole genome shotgun (WGS) entry which is preliminary data.</text>
</comment>